<keyword evidence="1" id="KW-0949">S-adenosyl-L-methionine</keyword>
<dbReference type="eggNOG" id="COG1856">
    <property type="taxonomic scope" value="Bacteria"/>
</dbReference>
<gene>
    <name evidence="6" type="ORF">Theth_0913</name>
</gene>
<evidence type="ECO:0000256" key="1">
    <source>
        <dbReference type="ARBA" id="ARBA00022691"/>
    </source>
</evidence>
<dbReference type="AlphaFoldDB" id="F7YYH2"/>
<name>F7YYH2_9THEM</name>
<dbReference type="SFLD" id="SFLDS00029">
    <property type="entry name" value="Radical_SAM"/>
    <property type="match status" value="1"/>
</dbReference>
<dbReference type="InterPro" id="IPR006638">
    <property type="entry name" value="Elp3/MiaA/NifB-like_rSAM"/>
</dbReference>
<dbReference type="HOGENOM" id="CLU_067819_1_0_0"/>
<dbReference type="InterPro" id="IPR058240">
    <property type="entry name" value="rSAM_sf"/>
</dbReference>
<dbReference type="KEGG" id="tta:Theth_0913"/>
<dbReference type="EMBL" id="CP002351">
    <property type="protein sequence ID" value="AEH50997.1"/>
    <property type="molecule type" value="Genomic_DNA"/>
</dbReference>
<keyword evidence="2" id="KW-0479">Metal-binding</keyword>
<dbReference type="InterPro" id="IPR013785">
    <property type="entry name" value="Aldolase_TIM"/>
</dbReference>
<dbReference type="STRING" id="688269.Theth_0913"/>
<dbReference type="InterPro" id="IPR007197">
    <property type="entry name" value="rSAM"/>
</dbReference>
<dbReference type="SMART" id="SM00729">
    <property type="entry name" value="Elp3"/>
    <property type="match status" value="1"/>
</dbReference>
<evidence type="ECO:0000256" key="4">
    <source>
        <dbReference type="ARBA" id="ARBA00023014"/>
    </source>
</evidence>
<dbReference type="SFLD" id="SFLDG01113">
    <property type="entry name" value="Uncharacterised_Radical_SAM_Su"/>
    <property type="match status" value="1"/>
</dbReference>
<keyword evidence="3" id="KW-0408">Iron</keyword>
<feature type="domain" description="Elp3/MiaA/NifB-like radical SAM core" evidence="5">
    <location>
        <begin position="9"/>
        <end position="198"/>
    </location>
</feature>
<evidence type="ECO:0000256" key="3">
    <source>
        <dbReference type="ARBA" id="ARBA00023004"/>
    </source>
</evidence>
<organism evidence="6 7">
    <name type="scientific">Pseudothermotoga thermarum DSM 5069</name>
    <dbReference type="NCBI Taxonomy" id="688269"/>
    <lineage>
        <taxon>Bacteria</taxon>
        <taxon>Thermotogati</taxon>
        <taxon>Thermotogota</taxon>
        <taxon>Thermotogae</taxon>
        <taxon>Thermotogales</taxon>
        <taxon>Thermotogaceae</taxon>
        <taxon>Pseudothermotoga</taxon>
    </lineage>
</organism>
<accession>F7YYH2</accession>
<dbReference type="Gene3D" id="3.20.20.70">
    <property type="entry name" value="Aldolase class I"/>
    <property type="match status" value="1"/>
</dbReference>
<dbReference type="GO" id="GO:0046872">
    <property type="term" value="F:metal ion binding"/>
    <property type="evidence" value="ECO:0007669"/>
    <property type="project" value="UniProtKB-KW"/>
</dbReference>
<evidence type="ECO:0000313" key="6">
    <source>
        <dbReference type="EMBL" id="AEH50997.1"/>
    </source>
</evidence>
<proteinExistence type="predicted"/>
<dbReference type="OrthoDB" id="5420460at2"/>
<evidence type="ECO:0000259" key="5">
    <source>
        <dbReference type="SMART" id="SM00729"/>
    </source>
</evidence>
<dbReference type="PANTHER" id="PTHR43288:SF2">
    <property type="entry name" value="RADICAL SAM CORE DOMAIN-CONTAINING PROTEIN"/>
    <property type="match status" value="1"/>
</dbReference>
<dbReference type="RefSeq" id="WP_013932217.1">
    <property type="nucleotide sequence ID" value="NC_015707.1"/>
</dbReference>
<protein>
    <submittedName>
        <fullName evidence="6">Radical SAM domain protein</fullName>
    </submittedName>
</protein>
<dbReference type="PANTHER" id="PTHR43288">
    <property type="entry name" value="BIOTIN SYNTHASE-RELATED PROTEIN, RADICAL SAM SUPERFAMILY"/>
    <property type="match status" value="1"/>
</dbReference>
<dbReference type="SUPFAM" id="SSF102114">
    <property type="entry name" value="Radical SAM enzymes"/>
    <property type="match status" value="1"/>
</dbReference>
<sequence length="262" mass="29901">MVFVDPSATIPITLTGDFCALNCPHCKGHYLRSMKPFSQIEHYVKLGYKSFLISGGLNKTGELPYNEYLERLKELKNEYNLSYNFHVGFPSKIEFLADVADVISFDFFADRKILKKIYGIEYEPTKLIQLLKDLQISAVPHITIGIDHGVITHEFDALKILKDHFKVVVLNIFIPTFGTPFENFPPPPIEKVVEVFEAANLLFDKVILGCMQPKGEYRKKLQQMVSKYVDVMVKPVSNKIYHHQGCCAFFATKGLGVFENVR</sequence>
<keyword evidence="7" id="KW-1185">Reference proteome</keyword>
<dbReference type="GO" id="GO:0051536">
    <property type="term" value="F:iron-sulfur cluster binding"/>
    <property type="evidence" value="ECO:0007669"/>
    <property type="project" value="UniProtKB-KW"/>
</dbReference>
<dbReference type="GO" id="GO:0003824">
    <property type="term" value="F:catalytic activity"/>
    <property type="evidence" value="ECO:0007669"/>
    <property type="project" value="InterPro"/>
</dbReference>
<reference evidence="6 7" key="1">
    <citation type="submission" date="2010-11" db="EMBL/GenBank/DDBJ databases">
        <title>The complete genome of Thermotoga thermarum DSM 5069.</title>
        <authorList>
            <consortium name="US DOE Joint Genome Institute (JGI-PGF)"/>
            <person name="Lucas S."/>
            <person name="Copeland A."/>
            <person name="Lapidus A."/>
            <person name="Bruce D."/>
            <person name="Goodwin L."/>
            <person name="Pitluck S."/>
            <person name="Kyrpides N."/>
            <person name="Mavromatis K."/>
            <person name="Ivanova N."/>
            <person name="Zeytun A."/>
            <person name="Brettin T."/>
            <person name="Detter J.C."/>
            <person name="Tapia R."/>
            <person name="Han C."/>
            <person name="Land M."/>
            <person name="Hauser L."/>
            <person name="Markowitz V."/>
            <person name="Cheng J.-F."/>
            <person name="Hugenholtz P."/>
            <person name="Woyke T."/>
            <person name="Wu D."/>
            <person name="Spring S."/>
            <person name="Schroeder M."/>
            <person name="Brambilla E."/>
            <person name="Klenk H.-P."/>
            <person name="Eisen J.A."/>
        </authorList>
    </citation>
    <scope>NUCLEOTIDE SEQUENCE [LARGE SCALE GENOMIC DNA]</scope>
    <source>
        <strain evidence="6 7">DSM 5069</strain>
    </source>
</reference>
<dbReference type="PATRIC" id="fig|688269.3.peg.935"/>
<dbReference type="Proteomes" id="UP000006804">
    <property type="component" value="Chromosome"/>
</dbReference>
<evidence type="ECO:0000313" key="7">
    <source>
        <dbReference type="Proteomes" id="UP000006804"/>
    </source>
</evidence>
<evidence type="ECO:0000256" key="2">
    <source>
        <dbReference type="ARBA" id="ARBA00022723"/>
    </source>
</evidence>
<keyword evidence="4" id="KW-0411">Iron-sulfur</keyword>